<accession>A0A840NVI4</accession>
<keyword evidence="2" id="KW-0812">Transmembrane</keyword>
<feature type="compositionally biased region" description="Basic and acidic residues" evidence="1">
    <location>
        <begin position="547"/>
        <end position="561"/>
    </location>
</feature>
<dbReference type="AlphaFoldDB" id="A0A840NVI4"/>
<evidence type="ECO:0000313" key="3">
    <source>
        <dbReference type="EMBL" id="MBB5130819.1"/>
    </source>
</evidence>
<feature type="region of interest" description="Disordered" evidence="1">
    <location>
        <begin position="1"/>
        <end position="103"/>
    </location>
</feature>
<evidence type="ECO:0000256" key="2">
    <source>
        <dbReference type="SAM" id="Phobius"/>
    </source>
</evidence>
<protein>
    <submittedName>
        <fullName evidence="3">Uncharacterized protein</fullName>
    </submittedName>
</protein>
<reference evidence="3 4" key="1">
    <citation type="submission" date="2020-08" db="EMBL/GenBank/DDBJ databases">
        <title>Genomic Encyclopedia of Type Strains, Phase IV (KMG-IV): sequencing the most valuable type-strain genomes for metagenomic binning, comparative biology and taxonomic classification.</title>
        <authorList>
            <person name="Goeker M."/>
        </authorList>
    </citation>
    <scope>NUCLEOTIDE SEQUENCE [LARGE SCALE GENOMIC DNA]</scope>
    <source>
        <strain evidence="3 4">DSM 45615</strain>
    </source>
</reference>
<evidence type="ECO:0000256" key="1">
    <source>
        <dbReference type="SAM" id="MobiDB-lite"/>
    </source>
</evidence>
<keyword evidence="2" id="KW-1133">Transmembrane helix</keyword>
<dbReference type="RefSeq" id="WP_185047645.1">
    <property type="nucleotide sequence ID" value="NZ_BAABIX010000013.1"/>
</dbReference>
<dbReference type="SUPFAM" id="SSF69304">
    <property type="entry name" value="Tricorn protease N-terminal domain"/>
    <property type="match status" value="1"/>
</dbReference>
<evidence type="ECO:0000313" key="4">
    <source>
        <dbReference type="Proteomes" id="UP000578449"/>
    </source>
</evidence>
<proteinExistence type="predicted"/>
<comment type="caution">
    <text evidence="3">The sequence shown here is derived from an EMBL/GenBank/DDBJ whole genome shotgun (WGS) entry which is preliminary data.</text>
</comment>
<name>A0A840NVI4_9ACTN</name>
<organism evidence="3 4">
    <name type="scientific">Thermocatellispora tengchongensis</name>
    <dbReference type="NCBI Taxonomy" id="1073253"/>
    <lineage>
        <taxon>Bacteria</taxon>
        <taxon>Bacillati</taxon>
        <taxon>Actinomycetota</taxon>
        <taxon>Actinomycetes</taxon>
        <taxon>Streptosporangiales</taxon>
        <taxon>Streptosporangiaceae</taxon>
        <taxon>Thermocatellispora</taxon>
    </lineage>
</organism>
<feature type="transmembrane region" description="Helical" evidence="2">
    <location>
        <begin position="143"/>
        <end position="164"/>
    </location>
</feature>
<dbReference type="EMBL" id="JACHGN010000001">
    <property type="protein sequence ID" value="MBB5130819.1"/>
    <property type="molecule type" value="Genomic_DNA"/>
</dbReference>
<gene>
    <name evidence="3" type="ORF">HNP84_000507</name>
</gene>
<feature type="region of interest" description="Disordered" evidence="1">
    <location>
        <begin position="530"/>
        <end position="572"/>
    </location>
</feature>
<feature type="region of interest" description="Disordered" evidence="1">
    <location>
        <begin position="177"/>
        <end position="201"/>
    </location>
</feature>
<sequence>MSHDHDHDYDDEHDRHTQGRRDRPLNGHDHPHDGSGRPHSGHGHDVHDGHVHDGSGRDGRDRAGDGRDRYDRGDRDGGGRDRREHDRHEHDRREHDRYRHDSTEAELVRTLARAAEAAPEPIGDLAAMVAARRRTRTRRRAQSALAVAGVVTVIAAGSAVTGVFSNRGGEDHVTAADKSRTTATATVTPTATATSTGSGELTATMSPPPADGADASVPKAAEVWPGAVSTIPAAAGDGWRYRPVDALSPTQILLSAESSFEKAGRLEVYDTAAKRATVLTELPAPEGVKGYFVQRTEVGPGHIAWYGTTPNDDTDWADVWVVPRSGGEPTRLAELTGARSRIDAIGVSEGHVYWSVASGGIYRVPISGGTPEPVAGTEGLHLREYPWASDVSEYGDFDKNQTLLVNVETGERRQIDAVGRTNVRCGSTWCVGTEAGRKAVAWRLDGSGARSVPGTSPFGQGIHLGRFVPLSTTGIYDLATGTQARIGATRDDGGTSLGHGTSSSPSAIFYWEAGTVKTKEVCRTISEREVEQMELPEGAKGPTPGTEECHREEAQKPKEYEVLNLAAVPPAE</sequence>
<keyword evidence="2" id="KW-0472">Membrane</keyword>
<feature type="compositionally biased region" description="Low complexity" evidence="1">
    <location>
        <begin position="181"/>
        <end position="201"/>
    </location>
</feature>
<dbReference type="Proteomes" id="UP000578449">
    <property type="component" value="Unassembled WGS sequence"/>
</dbReference>
<keyword evidence="4" id="KW-1185">Reference proteome</keyword>